<feature type="region of interest" description="Disordered" evidence="5">
    <location>
        <begin position="622"/>
        <end position="669"/>
    </location>
</feature>
<evidence type="ECO:0000256" key="3">
    <source>
        <dbReference type="ARBA" id="ARBA00022833"/>
    </source>
</evidence>
<dbReference type="AlphaFoldDB" id="A0A9W8XHC2"/>
<dbReference type="SUPFAM" id="SSF90229">
    <property type="entry name" value="CCCH zinc finger"/>
    <property type="match status" value="1"/>
</dbReference>
<feature type="compositionally biased region" description="Polar residues" evidence="5">
    <location>
        <begin position="213"/>
        <end position="222"/>
    </location>
</feature>
<dbReference type="RefSeq" id="XP_056069310.1">
    <property type="nucleotide sequence ID" value="XM_056217754.1"/>
</dbReference>
<feature type="region of interest" description="Disordered" evidence="5">
    <location>
        <begin position="12"/>
        <end position="60"/>
    </location>
</feature>
<dbReference type="Pfam" id="PF00642">
    <property type="entry name" value="zf-CCCH"/>
    <property type="match status" value="1"/>
</dbReference>
<dbReference type="GeneID" id="80912531"/>
<keyword evidence="3 4" id="KW-0862">Zinc</keyword>
<dbReference type="SMART" id="SM00356">
    <property type="entry name" value="ZnF_C3H1"/>
    <property type="match status" value="1"/>
</dbReference>
<proteinExistence type="predicted"/>
<dbReference type="Gene3D" id="4.10.1000.10">
    <property type="entry name" value="Zinc finger, CCCH-type"/>
    <property type="match status" value="1"/>
</dbReference>
<organism evidence="7 8">
    <name type="scientific">Didymosphaeria variabile</name>
    <dbReference type="NCBI Taxonomy" id="1932322"/>
    <lineage>
        <taxon>Eukaryota</taxon>
        <taxon>Fungi</taxon>
        <taxon>Dikarya</taxon>
        <taxon>Ascomycota</taxon>
        <taxon>Pezizomycotina</taxon>
        <taxon>Dothideomycetes</taxon>
        <taxon>Pleosporomycetidae</taxon>
        <taxon>Pleosporales</taxon>
        <taxon>Massarineae</taxon>
        <taxon>Didymosphaeriaceae</taxon>
        <taxon>Didymosphaeria</taxon>
    </lineage>
</organism>
<keyword evidence="8" id="KW-1185">Reference proteome</keyword>
<feature type="domain" description="C3H1-type" evidence="6">
    <location>
        <begin position="541"/>
        <end position="568"/>
    </location>
</feature>
<dbReference type="EMBL" id="JAPEUX010000006">
    <property type="protein sequence ID" value="KAJ4350380.1"/>
    <property type="molecule type" value="Genomic_DNA"/>
</dbReference>
<dbReference type="GO" id="GO:0008270">
    <property type="term" value="F:zinc ion binding"/>
    <property type="evidence" value="ECO:0007669"/>
    <property type="project" value="UniProtKB-KW"/>
</dbReference>
<name>A0A9W8XHC2_9PLEO</name>
<comment type="caution">
    <text evidence="7">The sequence shown here is derived from an EMBL/GenBank/DDBJ whole genome shotgun (WGS) entry which is preliminary data.</text>
</comment>
<dbReference type="OrthoDB" id="3792672at2759"/>
<keyword evidence="2 4" id="KW-0863">Zinc-finger</keyword>
<feature type="compositionally biased region" description="Basic and acidic residues" evidence="5">
    <location>
        <begin position="101"/>
        <end position="112"/>
    </location>
</feature>
<dbReference type="PROSITE" id="PS50103">
    <property type="entry name" value="ZF_C3H1"/>
    <property type="match status" value="1"/>
</dbReference>
<evidence type="ECO:0000256" key="2">
    <source>
        <dbReference type="ARBA" id="ARBA00022771"/>
    </source>
</evidence>
<evidence type="ECO:0000259" key="6">
    <source>
        <dbReference type="PROSITE" id="PS50103"/>
    </source>
</evidence>
<dbReference type="InterPro" id="IPR000571">
    <property type="entry name" value="Znf_CCCH"/>
</dbReference>
<feature type="compositionally biased region" description="Basic and acidic residues" evidence="5">
    <location>
        <begin position="202"/>
        <end position="212"/>
    </location>
</feature>
<sequence>MAGFTWAAVVAGNQRQGKRKSPSHLSNPLQTLHKVSADTAVPTSKETQPPAVYKDEQNSAAATSKLHIVNTAPADDSVAKAYVPAVAKSDATATSPKSPPRKSDWKEKKEPPVAKQPEATANRDQKLPGVPKASMIEASRTATASKKKKPSANTARPSGDITSTTENGESAVGTVMLAPPSTVHDATKKKNKKASKQRNKAKATEDQGEKTEQSTSKPAGFASTTHSHALYSHWRDLPNKATKVTKTDTAPVPDPSIVEAQLLAHVQLVETEPLEQSKVTSSALKHSESLKSFTKAVQHAEVPRARSVAARVPRTKNDIRLYVKSLGLPGISYDAYGVCIAPDAPEWVRGRIARRVQLNVCDLEVGRAPAEFNKDAELELEKKEKKYYGHETWYRFFKIKKRGLPTKEEAREFGEKLAAGLIPTVGNVHGAVATNKVDMGASTEKIGDNQPVPLPMQQTMAQTTSSKQDGLQPVSGVRNTIMPPPGLGFSSQHSLPPKPLVPAPQMPIHNITNGYTYTGPLFLEPSLQRQGTSNPQQQYPPYKKPLCKNYAQGYCYYGSYCHFLHAYPHELQGVTGPDRRDSAQDLFDFSRSGSWSSTATASMPPPGARVYGPVYVSRAPSRMSVDTNTSNRATAGSQSSVGGSPGLYRPNGSPQKKKKGGKKSQAVNK</sequence>
<evidence type="ECO:0000256" key="4">
    <source>
        <dbReference type="PROSITE-ProRule" id="PRU00723"/>
    </source>
</evidence>
<evidence type="ECO:0000313" key="8">
    <source>
        <dbReference type="Proteomes" id="UP001140513"/>
    </source>
</evidence>
<protein>
    <recommendedName>
        <fullName evidence="6">C3H1-type domain-containing protein</fullName>
    </recommendedName>
</protein>
<keyword evidence="1 4" id="KW-0479">Metal-binding</keyword>
<dbReference type="InterPro" id="IPR036855">
    <property type="entry name" value="Znf_CCCH_sf"/>
</dbReference>
<feature type="compositionally biased region" description="Polar residues" evidence="5">
    <location>
        <begin position="624"/>
        <end position="642"/>
    </location>
</feature>
<evidence type="ECO:0000256" key="5">
    <source>
        <dbReference type="SAM" id="MobiDB-lite"/>
    </source>
</evidence>
<accession>A0A9W8XHC2</accession>
<reference evidence="7" key="1">
    <citation type="submission" date="2022-10" db="EMBL/GenBank/DDBJ databases">
        <title>Tapping the CABI collections for fungal endophytes: first genome assemblies for Collariella, Neodidymelliopsis, Ascochyta clinopodiicola, Didymella pomorum, Didymosphaeria variabile, Neocosmospora piperis and Neocucurbitaria cava.</title>
        <authorList>
            <person name="Hill R."/>
        </authorList>
    </citation>
    <scope>NUCLEOTIDE SEQUENCE</scope>
    <source>
        <strain evidence="7">IMI 356815</strain>
    </source>
</reference>
<feature type="zinc finger region" description="C3H1-type" evidence="4">
    <location>
        <begin position="541"/>
        <end position="568"/>
    </location>
</feature>
<evidence type="ECO:0000256" key="1">
    <source>
        <dbReference type="ARBA" id="ARBA00022723"/>
    </source>
</evidence>
<feature type="compositionally biased region" description="Basic residues" evidence="5">
    <location>
        <begin position="187"/>
        <end position="201"/>
    </location>
</feature>
<feature type="region of interest" description="Disordered" evidence="5">
    <location>
        <begin position="86"/>
        <end position="222"/>
    </location>
</feature>
<evidence type="ECO:0000313" key="7">
    <source>
        <dbReference type="EMBL" id="KAJ4350380.1"/>
    </source>
</evidence>
<dbReference type="Proteomes" id="UP001140513">
    <property type="component" value="Unassembled WGS sequence"/>
</dbReference>
<gene>
    <name evidence="7" type="ORF">N0V89_009001</name>
</gene>